<dbReference type="AlphaFoldDB" id="A0AA88KGP4"/>
<dbReference type="GeneID" id="68101746"/>
<comment type="caution">
    <text evidence="2">The sequence shown here is derived from an EMBL/GenBank/DDBJ whole genome shotgun (WGS) entry which is preliminary data.</text>
</comment>
<evidence type="ECO:0000313" key="3">
    <source>
        <dbReference type="Proteomes" id="UP000816034"/>
    </source>
</evidence>
<reference evidence="2 3" key="1">
    <citation type="journal article" date="2018" name="BMC Genomics">
        <title>The genome of Naegleria lovaniensis, the basis for a comparative approach to unravel pathogenicity factors of the human pathogenic amoeba N. fowleri.</title>
        <authorList>
            <person name="Liechti N."/>
            <person name="Schurch N."/>
            <person name="Bruggmann R."/>
            <person name="Wittwer M."/>
        </authorList>
    </citation>
    <scope>NUCLEOTIDE SEQUENCE [LARGE SCALE GENOMIC DNA]</scope>
    <source>
        <strain evidence="2 3">ATCC 30569</strain>
    </source>
</reference>
<dbReference type="RefSeq" id="XP_044544643.1">
    <property type="nucleotide sequence ID" value="XM_044699463.1"/>
</dbReference>
<feature type="region of interest" description="Disordered" evidence="1">
    <location>
        <begin position="129"/>
        <end position="254"/>
    </location>
</feature>
<evidence type="ECO:0000313" key="2">
    <source>
        <dbReference type="EMBL" id="KAG2377381.1"/>
    </source>
</evidence>
<feature type="compositionally biased region" description="Polar residues" evidence="1">
    <location>
        <begin position="1"/>
        <end position="10"/>
    </location>
</feature>
<feature type="compositionally biased region" description="Low complexity" evidence="1">
    <location>
        <begin position="35"/>
        <end position="69"/>
    </location>
</feature>
<name>A0AA88KGP4_NAELO</name>
<dbReference type="EMBL" id="PYSW02000038">
    <property type="protein sequence ID" value="KAG2377381.1"/>
    <property type="molecule type" value="Genomic_DNA"/>
</dbReference>
<proteinExistence type="predicted"/>
<feature type="compositionally biased region" description="Low complexity" evidence="1">
    <location>
        <begin position="129"/>
        <end position="178"/>
    </location>
</feature>
<feature type="region of interest" description="Disordered" evidence="1">
    <location>
        <begin position="1"/>
        <end position="69"/>
    </location>
</feature>
<dbReference type="Proteomes" id="UP000816034">
    <property type="component" value="Unassembled WGS sequence"/>
</dbReference>
<evidence type="ECO:0000256" key="1">
    <source>
        <dbReference type="SAM" id="MobiDB-lite"/>
    </source>
</evidence>
<feature type="compositionally biased region" description="Polar residues" evidence="1">
    <location>
        <begin position="179"/>
        <end position="194"/>
    </location>
</feature>
<keyword evidence="3" id="KW-1185">Reference proteome</keyword>
<sequence>MKNTLSSLFKKNNDKKSGRDSNTTSPLPPGEHLESSTSTSTQAVSTSNSSSDLSSSTANSPTYNNNNGSFSGSSNALNHSNSFSGGIFNHLSEGSLPESTQLCYGTVQTPFNMFELNKRMYQLNSSSLLNKLSNPSTPNSRNSLKNSLNGGSNSNASTPRASVSSGNSSPSVNSASNSTGDLNKNPTSQFTITPTLLMGKRNELNKTSTDKRNSSVSPVPENARSSSPLVTATTSTNNRQSLKKNQVEPTQDSNSVGAIVKSALNDNEKVIELIVSFLVPHKDWIKSVSNKTELSHIRTVSLLNKKWNQLYLSPQSENVNQLWNVLIVELNNNNGSDNNSETDTAASDLTNSKKFIQLCK</sequence>
<accession>A0AA88KGP4</accession>
<feature type="compositionally biased region" description="Polar residues" evidence="1">
    <location>
        <begin position="223"/>
        <end position="254"/>
    </location>
</feature>
<organism evidence="2 3">
    <name type="scientific">Naegleria lovaniensis</name>
    <name type="common">Amoeba</name>
    <dbReference type="NCBI Taxonomy" id="51637"/>
    <lineage>
        <taxon>Eukaryota</taxon>
        <taxon>Discoba</taxon>
        <taxon>Heterolobosea</taxon>
        <taxon>Tetramitia</taxon>
        <taxon>Eutetramitia</taxon>
        <taxon>Vahlkampfiidae</taxon>
        <taxon>Naegleria</taxon>
    </lineage>
</organism>
<feature type="compositionally biased region" description="Basic and acidic residues" evidence="1">
    <location>
        <begin position="200"/>
        <end position="213"/>
    </location>
</feature>
<protein>
    <submittedName>
        <fullName evidence="2">Uncharacterized protein</fullName>
    </submittedName>
</protein>
<gene>
    <name evidence="2" type="ORF">C9374_009292</name>
</gene>